<dbReference type="Proteomes" id="UP000265515">
    <property type="component" value="Unassembled WGS sequence"/>
</dbReference>
<keyword evidence="3" id="KW-0560">Oxidoreductase</keyword>
<evidence type="ECO:0000313" key="6">
    <source>
        <dbReference type="Proteomes" id="UP000265515"/>
    </source>
</evidence>
<dbReference type="PANTHER" id="PTHR11771">
    <property type="entry name" value="LIPOXYGENASE"/>
    <property type="match status" value="1"/>
</dbReference>
<gene>
    <name evidence="5" type="ORF">CBR_g76904</name>
</gene>
<sequence length="799" mass="88509">MKGIAGAFTSTLSTAAGTALTAGSLVAGAGAKVQGIILPSAKKHGVKRAKVRITMGDNVNDGMLGKARIVIVGDGKEIPDGPRAPAGSTVDKDGFDLGYVMWKYGSTVSATIDDLPENVNPMVILLYNDSSNGKWYVKKVEIETTAYAADGGGENGTVKKYVFPCFSFVPNSSGGRVIFEGNSRLPWQTPARINELYRVAALQKQQEVYKFDVYNDLSSPANLVDHGSANFRPTLHPYPKRQSSSISGKSVGIPIDDDFDFSKTYDFISEAVKATAKSLIADPLTFQSNRPWKSVSAMTSALFGGLMGLRKPAVLSSGVDWKSDKEFGRQTLAGVNPMEIQLLRALPQGFSVSDADLGNALPAGLTLAAAVGAKRVFILDYSLLETFRPIVNRPPADGKPSKYLYAPRCLLLRDDEGNVIPIAVELERGGKVYTRARDTSVGNWQWTLAKAYVATADSIVHQVTRHWLECHAIGEVYLVSLRRRVSEWHPLFKLLIPHFRFTMSINYRARTNLINADGIIESNFTLGPKCMALSQEMFKSWTFRCQALPDNLKKRGVYDKAVLPYFPYRDAGMLIWNAICKYVRAYLKIYYGEGAAASAAIAQDAELAAWWEDVKYGNSKSEFAADEREEWPAMETLEDLVFVCTTMIWNASAQHSAINFSQYDFSAFAPNHPTYLRKPMPEEVDEKTFMETLPLPRDQLSALVVVDLLSRFSDDEEYIGRLDQSAFGWLVDPAAQQAYKQFAEDLDDVQEAVKRMNEDNKSKGRLPYIYLFPRTNRDEFYAFQSTPNGNQGIPNSVSI</sequence>
<keyword evidence="1" id="KW-0479">Metal-binding</keyword>
<dbReference type="EMBL" id="BFEA01003016">
    <property type="protein sequence ID" value="GBG43316.1"/>
    <property type="molecule type" value="Genomic_DNA"/>
</dbReference>
<dbReference type="Gene3D" id="3.10.450.60">
    <property type="match status" value="1"/>
</dbReference>
<name>A0A388JK18_CHABU</name>
<reference evidence="5 6" key="1">
    <citation type="journal article" date="2018" name="Cell">
        <title>The Chara Genome: Secondary Complexity and Implications for Plant Terrestrialization.</title>
        <authorList>
            <person name="Nishiyama T."/>
            <person name="Sakayama H."/>
            <person name="Vries J.D."/>
            <person name="Buschmann H."/>
            <person name="Saint-Marcoux D."/>
            <person name="Ullrich K.K."/>
            <person name="Haas F.B."/>
            <person name="Vanderstraeten L."/>
            <person name="Becker D."/>
            <person name="Lang D."/>
            <person name="Vosolsobe S."/>
            <person name="Rombauts S."/>
            <person name="Wilhelmsson P.K.I."/>
            <person name="Janitza P."/>
            <person name="Kern R."/>
            <person name="Heyl A."/>
            <person name="Rumpler F."/>
            <person name="Villalobos L.I.A.C."/>
            <person name="Clay J.M."/>
            <person name="Skokan R."/>
            <person name="Toyoda A."/>
            <person name="Suzuki Y."/>
            <person name="Kagoshima H."/>
            <person name="Schijlen E."/>
            <person name="Tajeshwar N."/>
            <person name="Catarino B."/>
            <person name="Hetherington A.J."/>
            <person name="Saltykova A."/>
            <person name="Bonnot C."/>
            <person name="Breuninger H."/>
            <person name="Symeonidi A."/>
            <person name="Radhakrishnan G.V."/>
            <person name="Van Nieuwerburgh F."/>
            <person name="Deforce D."/>
            <person name="Chang C."/>
            <person name="Karol K.G."/>
            <person name="Hedrich R."/>
            <person name="Ulvskov P."/>
            <person name="Glockner G."/>
            <person name="Delwiche C.F."/>
            <person name="Petrasek J."/>
            <person name="Van de Peer Y."/>
            <person name="Friml J."/>
            <person name="Beilby M."/>
            <person name="Dolan L."/>
            <person name="Kohara Y."/>
            <person name="Sugano S."/>
            <person name="Fujiyama A."/>
            <person name="Delaux P.-M."/>
            <person name="Quint M."/>
            <person name="TheiBen G."/>
            <person name="Hagemann M."/>
            <person name="Harholt J."/>
            <person name="Dunand C."/>
            <person name="Zachgo S."/>
            <person name="Langdale J."/>
            <person name="Maumus F."/>
            <person name="Straeten D.V.D."/>
            <person name="Gould S.B."/>
            <person name="Rensing S.A."/>
        </authorList>
    </citation>
    <scope>NUCLEOTIDE SEQUENCE [LARGE SCALE GENOMIC DNA]</scope>
    <source>
        <strain evidence="5 6">S276</strain>
    </source>
</reference>
<evidence type="ECO:0000313" key="5">
    <source>
        <dbReference type="EMBL" id="GBG43316.1"/>
    </source>
</evidence>
<dbReference type="InterPro" id="IPR036226">
    <property type="entry name" value="LipOase_C_sf"/>
</dbReference>
<protein>
    <recommendedName>
        <fullName evidence="4">Lipoxygenase domain-containing protein</fullName>
    </recommendedName>
</protein>
<dbReference type="InterPro" id="IPR013819">
    <property type="entry name" value="LipOase_C"/>
</dbReference>
<accession>A0A388JK18</accession>
<dbReference type="PROSITE" id="PS51393">
    <property type="entry name" value="LIPOXYGENASE_3"/>
    <property type="match status" value="1"/>
</dbReference>
<proteinExistence type="predicted"/>
<dbReference type="SUPFAM" id="SSF48484">
    <property type="entry name" value="Lipoxigenase"/>
    <property type="match status" value="1"/>
</dbReference>
<evidence type="ECO:0000256" key="2">
    <source>
        <dbReference type="ARBA" id="ARBA00022964"/>
    </source>
</evidence>
<organism evidence="5 6">
    <name type="scientific">Chara braunii</name>
    <name type="common">Braun's stonewort</name>
    <dbReference type="NCBI Taxonomy" id="69332"/>
    <lineage>
        <taxon>Eukaryota</taxon>
        <taxon>Viridiplantae</taxon>
        <taxon>Streptophyta</taxon>
        <taxon>Charophyceae</taxon>
        <taxon>Charales</taxon>
        <taxon>Characeae</taxon>
        <taxon>Chara</taxon>
    </lineage>
</organism>
<keyword evidence="2" id="KW-0223">Dioxygenase</keyword>
<keyword evidence="6" id="KW-1185">Reference proteome</keyword>
<dbReference type="GO" id="GO:0034440">
    <property type="term" value="P:lipid oxidation"/>
    <property type="evidence" value="ECO:0007669"/>
    <property type="project" value="InterPro"/>
</dbReference>
<dbReference type="OMA" id="MHEREFF"/>
<dbReference type="InterPro" id="IPR000907">
    <property type="entry name" value="LipOase"/>
</dbReference>
<dbReference type="PRINTS" id="PR00087">
    <property type="entry name" value="LIPOXYGENASE"/>
</dbReference>
<feature type="domain" description="Lipoxygenase" evidence="4">
    <location>
        <begin position="183"/>
        <end position="799"/>
    </location>
</feature>
<evidence type="ECO:0000256" key="3">
    <source>
        <dbReference type="ARBA" id="ARBA00023002"/>
    </source>
</evidence>
<dbReference type="GO" id="GO:0046872">
    <property type="term" value="F:metal ion binding"/>
    <property type="evidence" value="ECO:0007669"/>
    <property type="project" value="UniProtKB-KW"/>
</dbReference>
<dbReference type="Gramene" id="GBG43316">
    <property type="protein sequence ID" value="GBG43316"/>
    <property type="gene ID" value="CBR_g76904"/>
</dbReference>
<dbReference type="GO" id="GO:0016702">
    <property type="term" value="F:oxidoreductase activity, acting on single donors with incorporation of molecular oxygen, incorporation of two atoms of oxygen"/>
    <property type="evidence" value="ECO:0007669"/>
    <property type="project" value="InterPro"/>
</dbReference>
<comment type="caution">
    <text evidence="5">The sequence shown here is derived from an EMBL/GenBank/DDBJ whole genome shotgun (WGS) entry which is preliminary data.</text>
</comment>
<dbReference type="AlphaFoldDB" id="A0A388JK18"/>
<dbReference type="OrthoDB" id="407298at2759"/>
<dbReference type="Pfam" id="PF00305">
    <property type="entry name" value="Lipoxygenase"/>
    <property type="match status" value="1"/>
</dbReference>
<evidence type="ECO:0000259" key="4">
    <source>
        <dbReference type="PROSITE" id="PS51393"/>
    </source>
</evidence>
<evidence type="ECO:0000256" key="1">
    <source>
        <dbReference type="ARBA" id="ARBA00022723"/>
    </source>
</evidence>
<dbReference type="Gene3D" id="1.20.245.10">
    <property type="entry name" value="Lipoxygenase-1, Domain 5"/>
    <property type="match status" value="1"/>
</dbReference>
<dbReference type="STRING" id="69332.A0A388JK18"/>